<dbReference type="CDD" id="cd00086">
    <property type="entry name" value="homeodomain"/>
    <property type="match status" value="1"/>
</dbReference>
<dbReference type="OrthoDB" id="10056939at2759"/>
<feature type="domain" description="Homeobox" evidence="7">
    <location>
        <begin position="261"/>
        <end position="324"/>
    </location>
</feature>
<comment type="similarity">
    <text evidence="6">Belongs to the TALE/KNOX homeobox family.</text>
</comment>
<dbReference type="InterPro" id="IPR005541">
    <property type="entry name" value="KNOX2"/>
</dbReference>
<evidence type="ECO:0000256" key="6">
    <source>
        <dbReference type="PROSITE-ProRule" id="PRU00559"/>
    </source>
</evidence>
<dbReference type="PANTHER" id="PTHR11850">
    <property type="entry name" value="HOMEOBOX PROTEIN TRANSCRIPTION FACTORS"/>
    <property type="match status" value="1"/>
</dbReference>
<dbReference type="AlphaFoldDB" id="A0A9E7EG40"/>
<dbReference type="SUPFAM" id="SSF46689">
    <property type="entry name" value="Homeodomain-like"/>
    <property type="match status" value="1"/>
</dbReference>
<proteinExistence type="inferred from homology"/>
<dbReference type="Pfam" id="PF03790">
    <property type="entry name" value="KNOX1"/>
    <property type="match status" value="1"/>
</dbReference>
<dbReference type="PROSITE" id="PS00027">
    <property type="entry name" value="HOMEOBOX_1"/>
    <property type="match status" value="1"/>
</dbReference>
<evidence type="ECO:0000259" key="8">
    <source>
        <dbReference type="PROSITE" id="PS51213"/>
    </source>
</evidence>
<dbReference type="Pfam" id="PF05920">
    <property type="entry name" value="Homeobox_KN"/>
    <property type="match status" value="1"/>
</dbReference>
<dbReference type="PROSITE" id="PS50071">
    <property type="entry name" value="HOMEOBOX_2"/>
    <property type="match status" value="1"/>
</dbReference>
<accession>A0A9E7EG40</accession>
<keyword evidence="2 5" id="KW-0238">DNA-binding</keyword>
<dbReference type="SMART" id="SM00389">
    <property type="entry name" value="HOX"/>
    <property type="match status" value="1"/>
</dbReference>
<dbReference type="InterPro" id="IPR001356">
    <property type="entry name" value="HD"/>
</dbReference>
<reference evidence="9" key="1">
    <citation type="submission" date="2022-05" db="EMBL/GenBank/DDBJ databases">
        <title>The Musa troglodytarum L. genome provides insights into the mechanism of non-climacteric behaviour and enrichment of carotenoids.</title>
        <authorList>
            <person name="Wang J."/>
        </authorList>
    </citation>
    <scope>NUCLEOTIDE SEQUENCE</scope>
    <source>
        <tissue evidence="9">Leaf</tissue>
    </source>
</reference>
<dbReference type="FunFam" id="1.10.10.60:FF:000076">
    <property type="entry name" value="Homeobox protein knotted-1-like 2"/>
    <property type="match status" value="1"/>
</dbReference>
<feature type="domain" description="ELK" evidence="8">
    <location>
        <begin position="241"/>
        <end position="261"/>
    </location>
</feature>
<dbReference type="SMART" id="SM01255">
    <property type="entry name" value="KNOX1"/>
    <property type="match status" value="1"/>
</dbReference>
<sequence length="360" mass="40744">MEEFSQLGSNPWGGLMCTPPSSAKQTTATAASAFDRRYCVPNPFLPSDHHEYPNLLQVKPDVASTSQIPQGDIDAIKAKIVSHPQYSSLVSAYIECQKALPELYHTASFPSANSSLAYFQVGAPPEVAARLSAVAQEFVMRQRASLICRDAVADPELDQFMEAYHDMLVKYREELSRPLQEAMEFLGRMESQLKSISDNSGSLRIISNDDRFGVCSVEENQEGSGGDMDIMELDPCTEDQELKHHLLRKYGGYLSSLKQELSKKKKKGKLPKDARQQLLNWWELHYKWPYPSEAQKAALAESTGLDMKQINNWFINQRKRHWKPSEDMQFVMMDGYHAPNAAALYMDGHFMSESLYRFGP</sequence>
<evidence type="ECO:0000256" key="5">
    <source>
        <dbReference type="PROSITE-ProRule" id="PRU00108"/>
    </source>
</evidence>
<dbReference type="GO" id="GO:0003677">
    <property type="term" value="F:DNA binding"/>
    <property type="evidence" value="ECO:0007669"/>
    <property type="project" value="UniProtKB-UniRule"/>
</dbReference>
<keyword evidence="10" id="KW-1185">Reference proteome</keyword>
<dbReference type="Pfam" id="PF03791">
    <property type="entry name" value="KNOX2"/>
    <property type="match status" value="1"/>
</dbReference>
<evidence type="ECO:0000256" key="4">
    <source>
        <dbReference type="ARBA" id="ARBA00023242"/>
    </source>
</evidence>
<dbReference type="GO" id="GO:0005634">
    <property type="term" value="C:nucleus"/>
    <property type="evidence" value="ECO:0007669"/>
    <property type="project" value="UniProtKB-SubCell"/>
</dbReference>
<dbReference type="InterPro" id="IPR005540">
    <property type="entry name" value="KNOX1"/>
</dbReference>
<dbReference type="Proteomes" id="UP001055439">
    <property type="component" value="Chromosome 1"/>
</dbReference>
<dbReference type="Gene3D" id="1.10.10.60">
    <property type="entry name" value="Homeodomain-like"/>
    <property type="match status" value="1"/>
</dbReference>
<dbReference type="InterPro" id="IPR008422">
    <property type="entry name" value="KN_HD"/>
</dbReference>
<protein>
    <submittedName>
        <fullName evidence="9">Homeobox protein</fullName>
    </submittedName>
</protein>
<name>A0A9E7EG40_9LILI</name>
<dbReference type="Pfam" id="PF03789">
    <property type="entry name" value="ELK"/>
    <property type="match status" value="1"/>
</dbReference>
<keyword evidence="3 5" id="KW-0371">Homeobox</keyword>
<keyword evidence="4 5" id="KW-0539">Nucleus</keyword>
<dbReference type="InterPro" id="IPR017970">
    <property type="entry name" value="Homeobox_CS"/>
</dbReference>
<dbReference type="InterPro" id="IPR009057">
    <property type="entry name" value="Homeodomain-like_sf"/>
</dbReference>
<dbReference type="PROSITE" id="PS51213">
    <property type="entry name" value="ELK"/>
    <property type="match status" value="1"/>
</dbReference>
<evidence type="ECO:0000313" key="10">
    <source>
        <dbReference type="Proteomes" id="UP001055439"/>
    </source>
</evidence>
<evidence type="ECO:0000256" key="2">
    <source>
        <dbReference type="ARBA" id="ARBA00023125"/>
    </source>
</evidence>
<dbReference type="GO" id="GO:0000981">
    <property type="term" value="F:DNA-binding transcription factor activity, RNA polymerase II-specific"/>
    <property type="evidence" value="ECO:0007669"/>
    <property type="project" value="InterPro"/>
</dbReference>
<feature type="DNA-binding region" description="Homeobox; TALE-type" evidence="5">
    <location>
        <begin position="262"/>
        <end position="325"/>
    </location>
</feature>
<dbReference type="SMART" id="SM01256">
    <property type="entry name" value="KNOX2"/>
    <property type="match status" value="1"/>
</dbReference>
<dbReference type="SMART" id="SM01188">
    <property type="entry name" value="ELK"/>
    <property type="match status" value="2"/>
</dbReference>
<dbReference type="InterPro" id="IPR050224">
    <property type="entry name" value="TALE_homeobox"/>
</dbReference>
<dbReference type="InterPro" id="IPR005539">
    <property type="entry name" value="ELK_dom"/>
</dbReference>
<dbReference type="EMBL" id="CP097502">
    <property type="protein sequence ID" value="URD75672.1"/>
    <property type="molecule type" value="Genomic_DNA"/>
</dbReference>
<comment type="subcellular location">
    <subcellularLocation>
        <location evidence="1 5">Nucleus</location>
    </subcellularLocation>
</comment>
<evidence type="ECO:0000313" key="9">
    <source>
        <dbReference type="EMBL" id="URD75672.1"/>
    </source>
</evidence>
<organism evidence="9 10">
    <name type="scientific">Musa troglodytarum</name>
    <name type="common">fe'i banana</name>
    <dbReference type="NCBI Taxonomy" id="320322"/>
    <lineage>
        <taxon>Eukaryota</taxon>
        <taxon>Viridiplantae</taxon>
        <taxon>Streptophyta</taxon>
        <taxon>Embryophyta</taxon>
        <taxon>Tracheophyta</taxon>
        <taxon>Spermatophyta</taxon>
        <taxon>Magnoliopsida</taxon>
        <taxon>Liliopsida</taxon>
        <taxon>Zingiberales</taxon>
        <taxon>Musaceae</taxon>
        <taxon>Musa</taxon>
    </lineage>
</organism>
<evidence type="ECO:0000259" key="7">
    <source>
        <dbReference type="PROSITE" id="PS50071"/>
    </source>
</evidence>
<evidence type="ECO:0000256" key="3">
    <source>
        <dbReference type="ARBA" id="ARBA00023155"/>
    </source>
</evidence>
<gene>
    <name evidence="9" type="ORF">MUK42_25287</name>
</gene>
<evidence type="ECO:0000256" key="1">
    <source>
        <dbReference type="ARBA" id="ARBA00004123"/>
    </source>
</evidence>